<dbReference type="KEGG" id="cma:Cmaq_0137"/>
<dbReference type="InterPro" id="IPR002372">
    <property type="entry name" value="PQQ_rpt_dom"/>
</dbReference>
<dbReference type="EMBL" id="CP000852">
    <property type="protein sequence ID" value="ABW00987.1"/>
    <property type="molecule type" value="Genomic_DNA"/>
</dbReference>
<dbReference type="eggNOG" id="arCOG02556">
    <property type="taxonomic scope" value="Archaea"/>
</dbReference>
<accession>A8MA55</accession>
<gene>
    <name evidence="2" type="ordered locus">Cmaq_0137</name>
</gene>
<evidence type="ECO:0000259" key="1">
    <source>
        <dbReference type="Pfam" id="PF13360"/>
    </source>
</evidence>
<organism evidence="2 3">
    <name type="scientific">Caldivirga maquilingensis (strain ATCC 700844 / DSM 13496 / JCM 10307 / IC-167)</name>
    <dbReference type="NCBI Taxonomy" id="397948"/>
    <lineage>
        <taxon>Archaea</taxon>
        <taxon>Thermoproteota</taxon>
        <taxon>Thermoprotei</taxon>
        <taxon>Thermoproteales</taxon>
        <taxon>Thermoproteaceae</taxon>
        <taxon>Caldivirga</taxon>
    </lineage>
</organism>
<dbReference type="InterPro" id="IPR011047">
    <property type="entry name" value="Quinoprotein_ADH-like_sf"/>
</dbReference>
<protein>
    <submittedName>
        <fullName evidence="2">Pyrrolo-quinoline quinone</fullName>
    </submittedName>
</protein>
<dbReference type="OrthoDB" id="145878at2157"/>
<dbReference type="STRING" id="397948.Cmaq_0137"/>
<feature type="domain" description="Pyrrolo-quinoline quinone repeat" evidence="1">
    <location>
        <begin position="149"/>
        <end position="358"/>
    </location>
</feature>
<sequence length="481" mass="52117">MNRYQVAITVISIALAVSWIISIVNITSAKTNASITVTNTITQTITSTVVRTITYTPQYTKYTNVTGSNSSQLNYQFMLPYVVQSIPGESSGYWRNTVMFDGNPQHDYFVPTRTGYFMVNVTWAIIVQPTIYGYLLIVTTSGPFNATSFSVKDDVGSVCALSAINGDVVWCRVFPNQIMTQPIVINDTLVVGLGNAVLTPTYRGTGVNAVVALNVSNGNELWNYTTLGEDMPTPVYYRGMVIEADGSGDAFALNITNGKPVWIDQLGTYDSMSSLLLVNGIVYFGTSTTFWAINASNGAVIWGDYLYGTYQNMGGLDDSSPAYYGGIVVTSFTVHLSNNLMDEELVAFNATNGNILWTFYEGISPVPPNLEAPPVVIHRGIVFHDSPVGVLYAINVTNGKVLWTFKTGPTLSTVGIIGDYIIIQNRTGEMFVLSLNGDLIKTIITPVIPGPGSPLITKNSVIIAGLNGIIDSIPLYIVLHT</sequence>
<dbReference type="InterPro" id="IPR018391">
    <property type="entry name" value="PQQ_b-propeller_rpt"/>
</dbReference>
<reference evidence="2 3" key="1">
    <citation type="submission" date="2007-10" db="EMBL/GenBank/DDBJ databases">
        <title>Complete sequence of Caldivirga maquilingensis IC-167.</title>
        <authorList>
            <consortium name="US DOE Joint Genome Institute"/>
            <person name="Copeland A."/>
            <person name="Lucas S."/>
            <person name="Lapidus A."/>
            <person name="Barry K."/>
            <person name="Glavina del Rio T."/>
            <person name="Dalin E."/>
            <person name="Tice H."/>
            <person name="Pitluck S."/>
            <person name="Saunders E."/>
            <person name="Brettin T."/>
            <person name="Bruce D."/>
            <person name="Detter J.C."/>
            <person name="Han C."/>
            <person name="Schmutz J."/>
            <person name="Larimer F."/>
            <person name="Land M."/>
            <person name="Hauser L."/>
            <person name="Kyrpides N."/>
            <person name="Ivanova N."/>
            <person name="Biddle J.F."/>
            <person name="Zhang Z."/>
            <person name="Fitz-Gibbon S.T."/>
            <person name="Lowe T.M."/>
            <person name="Saltikov C."/>
            <person name="House C.H."/>
            <person name="Richardson P."/>
        </authorList>
    </citation>
    <scope>NUCLEOTIDE SEQUENCE [LARGE SCALE GENOMIC DNA]</scope>
    <source>
        <strain evidence="3">ATCC 700844 / DSM 13496 / JCM 10307 / IC-167</strain>
    </source>
</reference>
<dbReference type="Gene3D" id="2.130.10.10">
    <property type="entry name" value="YVTN repeat-like/Quinoprotein amine dehydrogenase"/>
    <property type="match status" value="2"/>
</dbReference>
<dbReference type="GeneID" id="5709877"/>
<keyword evidence="3" id="KW-1185">Reference proteome</keyword>
<dbReference type="SUPFAM" id="SSF50998">
    <property type="entry name" value="Quinoprotein alcohol dehydrogenase-like"/>
    <property type="match status" value="1"/>
</dbReference>
<dbReference type="Pfam" id="PF13360">
    <property type="entry name" value="PQQ_2"/>
    <property type="match status" value="1"/>
</dbReference>
<proteinExistence type="predicted"/>
<dbReference type="AlphaFoldDB" id="A8MA55"/>
<dbReference type="Proteomes" id="UP000001137">
    <property type="component" value="Chromosome"/>
</dbReference>
<dbReference type="HOGENOM" id="CLU_566972_0_0_2"/>
<evidence type="ECO:0000313" key="2">
    <source>
        <dbReference type="EMBL" id="ABW00987.1"/>
    </source>
</evidence>
<evidence type="ECO:0000313" key="3">
    <source>
        <dbReference type="Proteomes" id="UP000001137"/>
    </source>
</evidence>
<name>A8MA55_CALMQ</name>
<dbReference type="PANTHER" id="PTHR34512">
    <property type="entry name" value="CELL SURFACE PROTEIN"/>
    <property type="match status" value="1"/>
</dbReference>
<dbReference type="InterPro" id="IPR015943">
    <property type="entry name" value="WD40/YVTN_repeat-like_dom_sf"/>
</dbReference>
<dbReference type="SMART" id="SM00564">
    <property type="entry name" value="PQQ"/>
    <property type="match status" value="5"/>
</dbReference>
<dbReference type="RefSeq" id="WP_012185207.1">
    <property type="nucleotide sequence ID" value="NC_009954.1"/>
</dbReference>
<dbReference type="PANTHER" id="PTHR34512:SF30">
    <property type="entry name" value="OUTER MEMBRANE PROTEIN ASSEMBLY FACTOR BAMB"/>
    <property type="match status" value="1"/>
</dbReference>